<dbReference type="EMBL" id="QGDT01000012">
    <property type="protein sequence ID" value="PWJ55924.1"/>
    <property type="molecule type" value="Genomic_DNA"/>
</dbReference>
<keyword evidence="4" id="KW-1185">Reference proteome</keyword>
<name>A0A316AG83_9BACT</name>
<sequence length="100" mass="11446">MKTDPNKKMMDLFDSMRNSQRAEPRPQLKEEIRQKIMMLTDETVIPISQWRYMAAAAAVLLVLNLSVFVTSLRSNAADQGVLNSDSYAEQSLVSNYKLYE</sequence>
<feature type="region of interest" description="Disordered" evidence="1">
    <location>
        <begin position="1"/>
        <end position="27"/>
    </location>
</feature>
<comment type="caution">
    <text evidence="3">The sequence shown here is derived from an EMBL/GenBank/DDBJ whole genome shotgun (WGS) entry which is preliminary data.</text>
</comment>
<dbReference type="RefSeq" id="WP_109676733.1">
    <property type="nucleotide sequence ID" value="NZ_QGDT01000012.1"/>
</dbReference>
<feature type="compositionally biased region" description="Basic and acidic residues" evidence="1">
    <location>
        <begin position="1"/>
        <end position="11"/>
    </location>
</feature>
<proteinExistence type="predicted"/>
<evidence type="ECO:0000313" key="3">
    <source>
        <dbReference type="EMBL" id="PWJ55924.1"/>
    </source>
</evidence>
<evidence type="ECO:0000256" key="2">
    <source>
        <dbReference type="SAM" id="Phobius"/>
    </source>
</evidence>
<reference evidence="3 4" key="1">
    <citation type="submission" date="2018-03" db="EMBL/GenBank/DDBJ databases">
        <title>Genomic Encyclopedia of Archaeal and Bacterial Type Strains, Phase II (KMG-II): from individual species to whole genera.</title>
        <authorList>
            <person name="Goeker M."/>
        </authorList>
    </citation>
    <scope>NUCLEOTIDE SEQUENCE [LARGE SCALE GENOMIC DNA]</scope>
    <source>
        <strain evidence="3 4">DSM 100346</strain>
    </source>
</reference>
<evidence type="ECO:0000256" key="1">
    <source>
        <dbReference type="SAM" id="MobiDB-lite"/>
    </source>
</evidence>
<gene>
    <name evidence="3" type="ORF">CLV98_11218</name>
</gene>
<evidence type="ECO:0000313" key="4">
    <source>
        <dbReference type="Proteomes" id="UP000245880"/>
    </source>
</evidence>
<feature type="transmembrane region" description="Helical" evidence="2">
    <location>
        <begin position="52"/>
        <end position="72"/>
    </location>
</feature>
<organism evidence="3 4">
    <name type="scientific">Dyadobacter jejuensis</name>
    <dbReference type="NCBI Taxonomy" id="1082580"/>
    <lineage>
        <taxon>Bacteria</taxon>
        <taxon>Pseudomonadati</taxon>
        <taxon>Bacteroidota</taxon>
        <taxon>Cytophagia</taxon>
        <taxon>Cytophagales</taxon>
        <taxon>Spirosomataceae</taxon>
        <taxon>Dyadobacter</taxon>
    </lineage>
</organism>
<keyword evidence="2" id="KW-0812">Transmembrane</keyword>
<keyword evidence="2" id="KW-1133">Transmembrane helix</keyword>
<protein>
    <submittedName>
        <fullName evidence="3">Uncharacterized protein</fullName>
    </submittedName>
</protein>
<dbReference type="AlphaFoldDB" id="A0A316AG83"/>
<dbReference type="Proteomes" id="UP000245880">
    <property type="component" value="Unassembled WGS sequence"/>
</dbReference>
<keyword evidence="2" id="KW-0472">Membrane</keyword>
<accession>A0A316AG83</accession>